<keyword evidence="2" id="KW-1185">Reference proteome</keyword>
<evidence type="ECO:0000313" key="2">
    <source>
        <dbReference type="Proteomes" id="UP000054928"/>
    </source>
</evidence>
<proteinExistence type="predicted"/>
<accession>A0A0P1ATE0</accession>
<dbReference type="RefSeq" id="XP_024581810.1">
    <property type="nucleotide sequence ID" value="XM_024716186.1"/>
</dbReference>
<organism evidence="1 2">
    <name type="scientific">Plasmopara halstedii</name>
    <name type="common">Downy mildew of sunflower</name>
    <dbReference type="NCBI Taxonomy" id="4781"/>
    <lineage>
        <taxon>Eukaryota</taxon>
        <taxon>Sar</taxon>
        <taxon>Stramenopiles</taxon>
        <taxon>Oomycota</taxon>
        <taxon>Peronosporomycetes</taxon>
        <taxon>Peronosporales</taxon>
        <taxon>Peronosporaceae</taxon>
        <taxon>Plasmopara</taxon>
    </lineage>
</organism>
<evidence type="ECO:0000313" key="1">
    <source>
        <dbReference type="EMBL" id="CEG45441.1"/>
    </source>
</evidence>
<dbReference type="EMBL" id="CCYD01001572">
    <property type="protein sequence ID" value="CEG45441.1"/>
    <property type="molecule type" value="Genomic_DNA"/>
</dbReference>
<dbReference type="GeneID" id="36396790"/>
<name>A0A0P1ATE0_PLAHL</name>
<dbReference type="AlphaFoldDB" id="A0A0P1ATE0"/>
<sequence length="55" mass="6118">MAADRPRKIVNSDVREERCFYASRTDWSANCEGSLITPEPMGVASAELRRTKGTS</sequence>
<protein>
    <submittedName>
        <fullName evidence="1">Uncharacterized protein</fullName>
    </submittedName>
</protein>
<dbReference type="Proteomes" id="UP000054928">
    <property type="component" value="Unassembled WGS sequence"/>
</dbReference>
<reference evidence="2" key="1">
    <citation type="submission" date="2014-09" db="EMBL/GenBank/DDBJ databases">
        <authorList>
            <person name="Sharma Rahul"/>
            <person name="Thines Marco"/>
        </authorList>
    </citation>
    <scope>NUCLEOTIDE SEQUENCE [LARGE SCALE GENOMIC DNA]</scope>
</reference>